<protein>
    <submittedName>
        <fullName evidence="1">Uncharacterized protein</fullName>
    </submittedName>
</protein>
<proteinExistence type="predicted"/>
<gene>
    <name evidence="1" type="ORF">BDDG_12267</name>
</gene>
<accession>A0A0J9ENV4</accession>
<evidence type="ECO:0000313" key="1">
    <source>
        <dbReference type="EMBL" id="KMW67712.1"/>
    </source>
</evidence>
<name>A0A0J9ENV4_AJEDA</name>
<sequence>MPVVQAIVAFGAKAARNAQTSEESDTRARAVAAGPWRLATCAYLHMPGQRLCGQGGGGHRPAGPQEALATLGALQELSARVCKELLVRRLTAKGGTVLLEARGWPGGGMGWAAGLKIGCGGGAGEGGGAVVGGGAPAPPAGKK</sequence>
<organism evidence="1">
    <name type="scientific">Ajellomyces dermatitidis (strain ATCC 18188 / CBS 674.68)</name>
    <name type="common">Blastomyces dermatitidis</name>
    <dbReference type="NCBI Taxonomy" id="653446"/>
    <lineage>
        <taxon>Eukaryota</taxon>
        <taxon>Fungi</taxon>
        <taxon>Dikarya</taxon>
        <taxon>Ascomycota</taxon>
        <taxon>Pezizomycotina</taxon>
        <taxon>Eurotiomycetes</taxon>
        <taxon>Eurotiomycetidae</taxon>
        <taxon>Onygenales</taxon>
        <taxon>Ajellomycetaceae</taxon>
        <taxon>Blastomyces</taxon>
    </lineage>
</organism>
<dbReference type="EMBL" id="GG749431">
    <property type="protein sequence ID" value="KMW67712.1"/>
    <property type="molecule type" value="Genomic_DNA"/>
</dbReference>
<dbReference type="AlphaFoldDB" id="A0A0J9ENV4"/>
<dbReference type="Proteomes" id="UP000007802">
    <property type="component" value="Unassembled WGS sequence"/>
</dbReference>
<reference evidence="1" key="1">
    <citation type="submission" date="2010-03" db="EMBL/GenBank/DDBJ databases">
        <title>Annotation of Blastomyces dermatitidis strain ATCC 18188.</title>
        <authorList>
            <consortium name="The Broad Institute Genome Sequencing Platform"/>
            <consortium name="Broad Institute Genome Sequencing Center for Infectious Disease."/>
            <person name="Cuomo C."/>
            <person name="Klein B."/>
            <person name="Sullivan T."/>
            <person name="Heitman J."/>
            <person name="Young S."/>
            <person name="Zeng Q."/>
            <person name="Gargeya S."/>
            <person name="Alvarado L."/>
            <person name="Berlin A.M."/>
            <person name="Chapman S.B."/>
            <person name="Chen Z."/>
            <person name="Freedman E."/>
            <person name="Gellesch M."/>
            <person name="Goldberg J."/>
            <person name="Griggs A."/>
            <person name="Gujja S."/>
            <person name="Heilman E."/>
            <person name="Heiman D."/>
            <person name="Howarth C."/>
            <person name="Mehta T."/>
            <person name="Neiman D."/>
            <person name="Pearson M."/>
            <person name="Roberts A."/>
            <person name="Saif S."/>
            <person name="Shea T."/>
            <person name="Shenoy N."/>
            <person name="Sisk P."/>
            <person name="Stolte C."/>
            <person name="Sykes S."/>
            <person name="White J."/>
            <person name="Yandava C."/>
            <person name="Haas B."/>
            <person name="Nusbaum C."/>
            <person name="Birren B."/>
        </authorList>
    </citation>
    <scope>NUCLEOTIDE SEQUENCE</scope>
    <source>
        <strain evidence="1">ATCC 18188</strain>
    </source>
</reference>